<evidence type="ECO:0000259" key="10">
    <source>
        <dbReference type="Pfam" id="PF05957"/>
    </source>
</evidence>
<proteinExistence type="inferred from homology"/>
<evidence type="ECO:0000256" key="3">
    <source>
        <dbReference type="ARBA" id="ARBA00022475"/>
    </source>
</evidence>
<gene>
    <name evidence="12" type="ORF">A7P95_03145</name>
</gene>
<protein>
    <submittedName>
        <fullName evidence="12">Uncharacterized protein</fullName>
    </submittedName>
</protein>
<dbReference type="InterPro" id="IPR043605">
    <property type="entry name" value="DUF883_C"/>
</dbReference>
<dbReference type="GO" id="GO:0043022">
    <property type="term" value="F:ribosome binding"/>
    <property type="evidence" value="ECO:0007669"/>
    <property type="project" value="InterPro"/>
</dbReference>
<dbReference type="PANTHER" id="PTHR35893:SF3">
    <property type="entry name" value="INNER MEMBRANE PROTEIN"/>
    <property type="match status" value="1"/>
</dbReference>
<evidence type="ECO:0000256" key="5">
    <source>
        <dbReference type="ARBA" id="ARBA00022692"/>
    </source>
</evidence>
<keyword evidence="8" id="KW-0175">Coiled coil</keyword>
<keyword evidence="6 9" id="KW-1133">Transmembrane helix</keyword>
<organism evidence="12 13">
    <name type="scientific">Eikenella longinqua</name>
    <dbReference type="NCBI Taxonomy" id="1795827"/>
    <lineage>
        <taxon>Bacteria</taxon>
        <taxon>Pseudomonadati</taxon>
        <taxon>Pseudomonadota</taxon>
        <taxon>Betaproteobacteria</taxon>
        <taxon>Neisseriales</taxon>
        <taxon>Neisseriaceae</taxon>
        <taxon>Eikenella</taxon>
    </lineage>
</organism>
<feature type="transmembrane region" description="Helical" evidence="9">
    <location>
        <begin position="85"/>
        <end position="102"/>
    </location>
</feature>
<dbReference type="AlphaFoldDB" id="A0A1A9RZP9"/>
<keyword evidence="5 9" id="KW-0812">Transmembrane</keyword>
<comment type="similarity">
    <text evidence="2">Belongs to the ElaB/YgaM/YqjD family.</text>
</comment>
<evidence type="ECO:0000256" key="6">
    <source>
        <dbReference type="ARBA" id="ARBA00022989"/>
    </source>
</evidence>
<feature type="coiled-coil region" evidence="8">
    <location>
        <begin position="4"/>
        <end position="64"/>
    </location>
</feature>
<accession>A0A1A9RZP9</accession>
<dbReference type="Pfam" id="PF05957">
    <property type="entry name" value="DUF883"/>
    <property type="match status" value="1"/>
</dbReference>
<dbReference type="Proteomes" id="UP000077885">
    <property type="component" value="Unassembled WGS sequence"/>
</dbReference>
<dbReference type="PANTHER" id="PTHR35893">
    <property type="entry name" value="INNER MEMBRANE PROTEIN-RELATED"/>
    <property type="match status" value="1"/>
</dbReference>
<dbReference type="GO" id="GO:0005886">
    <property type="term" value="C:plasma membrane"/>
    <property type="evidence" value="ECO:0007669"/>
    <property type="project" value="UniProtKB-SubCell"/>
</dbReference>
<dbReference type="STRING" id="1795827.A7P95_03145"/>
<keyword evidence="4" id="KW-0997">Cell inner membrane</keyword>
<keyword evidence="3" id="KW-1003">Cell membrane</keyword>
<comment type="caution">
    <text evidence="12">The sequence shown here is derived from an EMBL/GenBank/DDBJ whole genome shotgun (WGS) entry which is preliminary data.</text>
</comment>
<dbReference type="OrthoDB" id="8613351at2"/>
<feature type="domain" description="DUF883" evidence="10">
    <location>
        <begin position="12"/>
        <end position="63"/>
    </location>
</feature>
<sequence length="105" mass="11962">MSKEKDFEQQKEELMKEVRDVLDNVEELYQAGAEYGSEEAQALRGKLQRKLQAAQRKLGEFEDVAVDRVKQTARQADELVQEKPYYAMGFAALAGLVVGVLLNRR</sequence>
<evidence type="ECO:0000256" key="2">
    <source>
        <dbReference type="ARBA" id="ARBA00010423"/>
    </source>
</evidence>
<feature type="domain" description="DUF883" evidence="11">
    <location>
        <begin position="76"/>
        <end position="105"/>
    </location>
</feature>
<dbReference type="InterPro" id="IPR043604">
    <property type="entry name" value="DUF883_N"/>
</dbReference>
<evidence type="ECO:0000256" key="1">
    <source>
        <dbReference type="ARBA" id="ARBA00004377"/>
    </source>
</evidence>
<evidence type="ECO:0000256" key="9">
    <source>
        <dbReference type="SAM" id="Phobius"/>
    </source>
</evidence>
<reference evidence="13" key="1">
    <citation type="submission" date="2016-05" db="EMBL/GenBank/DDBJ databases">
        <title>Draft genome of Corynebacterium afermentans subsp. afermentans LCDC 88199T.</title>
        <authorList>
            <person name="Bernier A.-M."/>
            <person name="Bernard K."/>
        </authorList>
    </citation>
    <scope>NUCLEOTIDE SEQUENCE [LARGE SCALE GENOMIC DNA]</scope>
    <source>
        <strain evidence="13">NML02-A-017</strain>
    </source>
</reference>
<dbReference type="Pfam" id="PF19029">
    <property type="entry name" value="DUF883_C"/>
    <property type="match status" value="1"/>
</dbReference>
<dbReference type="EMBL" id="LXSL01000013">
    <property type="protein sequence ID" value="OAM30031.1"/>
    <property type="molecule type" value="Genomic_DNA"/>
</dbReference>
<evidence type="ECO:0000313" key="12">
    <source>
        <dbReference type="EMBL" id="OAM30031.1"/>
    </source>
</evidence>
<comment type="subcellular location">
    <subcellularLocation>
        <location evidence="1">Cell inner membrane</location>
        <topology evidence="1">Single-pass membrane protein</topology>
    </subcellularLocation>
</comment>
<evidence type="ECO:0000256" key="4">
    <source>
        <dbReference type="ARBA" id="ARBA00022519"/>
    </source>
</evidence>
<evidence type="ECO:0000256" key="7">
    <source>
        <dbReference type="ARBA" id="ARBA00023136"/>
    </source>
</evidence>
<evidence type="ECO:0000313" key="13">
    <source>
        <dbReference type="Proteomes" id="UP000077885"/>
    </source>
</evidence>
<evidence type="ECO:0000256" key="8">
    <source>
        <dbReference type="SAM" id="Coils"/>
    </source>
</evidence>
<keyword evidence="7 9" id="KW-0472">Membrane</keyword>
<dbReference type="RefSeq" id="WP_067591013.1">
    <property type="nucleotide sequence ID" value="NZ_LXSL01000013.1"/>
</dbReference>
<evidence type="ECO:0000259" key="11">
    <source>
        <dbReference type="Pfam" id="PF19029"/>
    </source>
</evidence>
<name>A0A1A9RZP9_9NEIS</name>
<keyword evidence="13" id="KW-1185">Reference proteome</keyword>
<dbReference type="InterPro" id="IPR010279">
    <property type="entry name" value="YqjD/ElaB"/>
</dbReference>